<keyword evidence="6 8" id="KW-0413">Isomerase</keyword>
<comment type="similarity">
    <text evidence="2 8">Belongs to the diaminopimelate epimerase family.</text>
</comment>
<feature type="active site" description="Proton acceptor" evidence="8">
    <location>
        <position position="220"/>
    </location>
</feature>
<gene>
    <name evidence="8" type="primary">dapF</name>
    <name evidence="11" type="ORF">A176_001830</name>
</gene>
<evidence type="ECO:0000256" key="10">
    <source>
        <dbReference type="SAM" id="MobiDB-lite"/>
    </source>
</evidence>
<evidence type="ECO:0000256" key="8">
    <source>
        <dbReference type="HAMAP-Rule" id="MF_00197"/>
    </source>
</evidence>
<organism evidence="11 12">
    <name type="scientific">Pseudomyxococcus hansupus</name>
    <dbReference type="NCBI Taxonomy" id="1297742"/>
    <lineage>
        <taxon>Bacteria</taxon>
        <taxon>Pseudomonadati</taxon>
        <taxon>Myxococcota</taxon>
        <taxon>Myxococcia</taxon>
        <taxon>Myxococcales</taxon>
        <taxon>Cystobacterineae</taxon>
        <taxon>Myxococcaceae</taxon>
        <taxon>Pseudomyxococcus</taxon>
    </lineage>
</organism>
<evidence type="ECO:0000256" key="3">
    <source>
        <dbReference type="ARBA" id="ARBA00013080"/>
    </source>
</evidence>
<dbReference type="Gene3D" id="3.10.310.10">
    <property type="entry name" value="Diaminopimelate Epimerase, Chain A, domain 1"/>
    <property type="match status" value="2"/>
</dbReference>
<dbReference type="STRING" id="1297742.A176_001830"/>
<protein>
    <recommendedName>
        <fullName evidence="3 8">Diaminopimelate epimerase</fullName>
        <shortName evidence="8">DAP epimerase</shortName>
        <ecNumber evidence="3 8">5.1.1.7</ecNumber>
    </recommendedName>
    <alternativeName>
        <fullName evidence="8">PLP-independent amino acid racemase</fullName>
    </alternativeName>
</protein>
<dbReference type="KEGG" id="mym:A176_001830"/>
<feature type="active site" evidence="9">
    <location>
        <position position="75"/>
    </location>
</feature>
<feature type="binding site" evidence="8">
    <location>
        <position position="15"/>
    </location>
    <ligand>
        <name>substrate</name>
    </ligand>
</feature>
<feature type="binding site" evidence="8">
    <location>
        <position position="163"/>
    </location>
    <ligand>
        <name>substrate</name>
    </ligand>
</feature>
<feature type="binding site" evidence="8">
    <location>
        <begin position="76"/>
        <end position="77"/>
    </location>
    <ligand>
        <name>substrate</name>
    </ligand>
</feature>
<evidence type="ECO:0000256" key="5">
    <source>
        <dbReference type="ARBA" id="ARBA00023154"/>
    </source>
</evidence>
<comment type="pathway">
    <text evidence="1 8">Amino-acid biosynthesis; L-lysine biosynthesis via DAP pathway; DL-2,6-diaminopimelate from LL-2,6-diaminopimelate: step 1/1.</text>
</comment>
<evidence type="ECO:0000256" key="1">
    <source>
        <dbReference type="ARBA" id="ARBA00005196"/>
    </source>
</evidence>
<dbReference type="EMBL" id="CP012109">
    <property type="protein sequence ID" value="AKQ64918.1"/>
    <property type="molecule type" value="Genomic_DNA"/>
</dbReference>
<feature type="binding site" evidence="8">
    <location>
        <position position="66"/>
    </location>
    <ligand>
        <name>substrate</name>
    </ligand>
</feature>
<comment type="function">
    <text evidence="8">Catalyzes the stereoinversion of LL-2,6-diaminopimelate (L,L-DAP) to meso-diaminopimelate (meso-DAP), a precursor of L-lysine and an essential component of the bacterial peptidoglycan.</text>
</comment>
<evidence type="ECO:0000256" key="2">
    <source>
        <dbReference type="ARBA" id="ARBA00010219"/>
    </source>
</evidence>
<feature type="binding site" evidence="8">
    <location>
        <position position="194"/>
    </location>
    <ligand>
        <name>substrate</name>
    </ligand>
</feature>
<keyword evidence="8" id="KW-0963">Cytoplasm</keyword>
<comment type="subcellular location">
    <subcellularLocation>
        <location evidence="8">Cytoplasm</location>
    </subcellularLocation>
</comment>
<dbReference type="InterPro" id="IPR018510">
    <property type="entry name" value="DAP_epimerase_AS"/>
</dbReference>
<feature type="region of interest" description="Disordered" evidence="10">
    <location>
        <begin position="277"/>
        <end position="365"/>
    </location>
</feature>
<feature type="binding site" evidence="8">
    <location>
        <begin position="211"/>
        <end position="212"/>
    </location>
    <ligand>
        <name>substrate</name>
    </ligand>
</feature>
<feature type="compositionally biased region" description="Basic residues" evidence="10">
    <location>
        <begin position="293"/>
        <end position="308"/>
    </location>
</feature>
<dbReference type="PANTHER" id="PTHR31689:SF0">
    <property type="entry name" value="DIAMINOPIMELATE EPIMERASE"/>
    <property type="match status" value="1"/>
</dbReference>
<dbReference type="eggNOG" id="COG0253">
    <property type="taxonomic scope" value="Bacteria"/>
</dbReference>
<feature type="site" description="Could be important to modulate the pK values of the two catalytic cysteine residues" evidence="8">
    <location>
        <position position="165"/>
    </location>
</feature>
<dbReference type="GO" id="GO:0009089">
    <property type="term" value="P:lysine biosynthetic process via diaminopimelate"/>
    <property type="evidence" value="ECO:0007669"/>
    <property type="project" value="UniProtKB-UniRule"/>
</dbReference>
<accession>A0A0H4WTN5</accession>
<dbReference type="PROSITE" id="PS01326">
    <property type="entry name" value="DAP_EPIMERASE"/>
    <property type="match status" value="1"/>
</dbReference>
<comment type="caution">
    <text evidence="8">Lacks conserved residue(s) required for the propagation of feature annotation.</text>
</comment>
<dbReference type="GO" id="GO:0005829">
    <property type="term" value="C:cytosol"/>
    <property type="evidence" value="ECO:0007669"/>
    <property type="project" value="TreeGrafter"/>
</dbReference>
<sequence>MEARERIFKYQGLGNDFVVLDRRGSGEDIDAAASRWMCDRRLGIGGDGVLSLLPSDRGVARMVVHNADGSIAEMCGNGLRCAVKYLVDTSGTTPGHIDVETGAGVLTCFPSYGEGGVVGVDISMGPARLVAPNLPSGATGQPFLDAFVPGHPPLRAYAVSMGNPHMVLLDQPLEDASRMGPLLEVHPSWPDRTNVEFVRVDSDGLTVVVWERGCGLTQACGTGACASAVAAVLAKRLPADAWLRVTLPGATCASASPPTCPTSASVDRWPLSSRALSRFPRAGNLPRSSRPQVRTRRGRTHPRRRRRPVLPSARQRPALASWASRGRGGERNARARRGGPYAVRPGHHRRGDAGGGRLRSHRPPA</sequence>
<keyword evidence="5 8" id="KW-0457">Lysine biosynthesis</keyword>
<dbReference type="Pfam" id="PF01678">
    <property type="entry name" value="DAP_epimerase"/>
    <property type="match status" value="2"/>
</dbReference>
<dbReference type="InterPro" id="IPR001653">
    <property type="entry name" value="DAP_epimerase_DapF"/>
</dbReference>
<dbReference type="PATRIC" id="fig|1297742.4.peg.1853"/>
<name>A0A0H4WTN5_9BACT</name>
<proteinExistence type="inferred from homology"/>
<evidence type="ECO:0000313" key="12">
    <source>
        <dbReference type="Proteomes" id="UP000009026"/>
    </source>
</evidence>
<comment type="subunit">
    <text evidence="8">Homodimer.</text>
</comment>
<dbReference type="AlphaFoldDB" id="A0A0H4WTN5"/>
<dbReference type="UniPathway" id="UPA00034">
    <property type="reaction ID" value="UER00025"/>
</dbReference>
<dbReference type="SUPFAM" id="SSF54506">
    <property type="entry name" value="Diaminopimelate epimerase-like"/>
    <property type="match status" value="2"/>
</dbReference>
<dbReference type="NCBIfam" id="TIGR00652">
    <property type="entry name" value="DapF"/>
    <property type="match status" value="1"/>
</dbReference>
<feature type="binding site" evidence="8">
    <location>
        <begin position="221"/>
        <end position="222"/>
    </location>
    <ligand>
        <name>substrate</name>
    </ligand>
</feature>
<feature type="active site" description="Proton donor" evidence="8">
    <location>
        <position position="75"/>
    </location>
</feature>
<reference evidence="11 12" key="1">
    <citation type="journal article" date="2016" name="PLoS ONE">
        <title>Complete Genome Sequence and Comparative Genomics of a Novel Myxobacterium Myxococcus hansupus.</title>
        <authorList>
            <person name="Sharma G."/>
            <person name="Narwani T."/>
            <person name="Subramanian S."/>
        </authorList>
    </citation>
    <scope>NUCLEOTIDE SEQUENCE [LARGE SCALE GENOMIC DNA]</scope>
    <source>
        <strain evidence="12">mixupus</strain>
    </source>
</reference>
<evidence type="ECO:0000256" key="4">
    <source>
        <dbReference type="ARBA" id="ARBA00022605"/>
    </source>
</evidence>
<evidence type="ECO:0000256" key="6">
    <source>
        <dbReference type="ARBA" id="ARBA00023235"/>
    </source>
</evidence>
<keyword evidence="12" id="KW-1185">Reference proteome</keyword>
<dbReference type="HAMAP" id="MF_00197">
    <property type="entry name" value="DAP_epimerase"/>
    <property type="match status" value="1"/>
</dbReference>
<dbReference type="GO" id="GO:0008837">
    <property type="term" value="F:diaminopimelate epimerase activity"/>
    <property type="evidence" value="ECO:0007669"/>
    <property type="project" value="UniProtKB-UniRule"/>
</dbReference>
<evidence type="ECO:0000313" key="11">
    <source>
        <dbReference type="EMBL" id="AKQ64918.1"/>
    </source>
</evidence>
<keyword evidence="4 8" id="KW-0028">Amino-acid biosynthesis</keyword>
<dbReference type="PANTHER" id="PTHR31689">
    <property type="entry name" value="DIAMINOPIMELATE EPIMERASE, CHLOROPLASTIC"/>
    <property type="match status" value="1"/>
</dbReference>
<evidence type="ECO:0000256" key="7">
    <source>
        <dbReference type="ARBA" id="ARBA00051712"/>
    </source>
</evidence>
<dbReference type="Proteomes" id="UP000009026">
    <property type="component" value="Chromosome"/>
</dbReference>
<evidence type="ECO:0000256" key="9">
    <source>
        <dbReference type="PROSITE-ProRule" id="PRU10125"/>
    </source>
</evidence>
<feature type="site" description="Could be important to modulate the pK values of the two catalytic cysteine residues" evidence="8">
    <location>
        <position position="211"/>
    </location>
</feature>
<comment type="catalytic activity">
    <reaction evidence="7 8">
        <text>(2S,6S)-2,6-diaminopimelate = meso-2,6-diaminopimelate</text>
        <dbReference type="Rhea" id="RHEA:15393"/>
        <dbReference type="ChEBI" id="CHEBI:57609"/>
        <dbReference type="ChEBI" id="CHEBI:57791"/>
        <dbReference type="EC" id="5.1.1.7"/>
    </reaction>
</comment>
<dbReference type="EC" id="5.1.1.7" evidence="3 8"/>